<keyword evidence="4" id="KW-1185">Reference proteome</keyword>
<feature type="chain" id="PRO_5046343048" evidence="2">
    <location>
        <begin position="22"/>
        <end position="336"/>
    </location>
</feature>
<evidence type="ECO:0000256" key="2">
    <source>
        <dbReference type="SAM" id="SignalP"/>
    </source>
</evidence>
<reference evidence="4" key="1">
    <citation type="journal article" date="2019" name="Int. J. Syst. Evol. Microbiol.">
        <title>The Global Catalogue of Microorganisms (GCM) 10K type strain sequencing project: providing services to taxonomists for standard genome sequencing and annotation.</title>
        <authorList>
            <consortium name="The Broad Institute Genomics Platform"/>
            <consortium name="The Broad Institute Genome Sequencing Center for Infectious Disease"/>
            <person name="Wu L."/>
            <person name="Ma J."/>
        </authorList>
    </citation>
    <scope>NUCLEOTIDE SEQUENCE [LARGE SCALE GENOMIC DNA]</scope>
    <source>
        <strain evidence="4">JCM 3106</strain>
    </source>
</reference>
<organism evidence="3 4">
    <name type="scientific">Streptosporangium longisporum</name>
    <dbReference type="NCBI Taxonomy" id="46187"/>
    <lineage>
        <taxon>Bacteria</taxon>
        <taxon>Bacillati</taxon>
        <taxon>Actinomycetota</taxon>
        <taxon>Actinomycetes</taxon>
        <taxon>Streptosporangiales</taxon>
        <taxon>Streptosporangiaceae</taxon>
        <taxon>Streptosporangium</taxon>
    </lineage>
</organism>
<gene>
    <name evidence="3" type="ORF">GCM10017559_66440</name>
</gene>
<evidence type="ECO:0000256" key="1">
    <source>
        <dbReference type="SAM" id="MobiDB-lite"/>
    </source>
</evidence>
<comment type="caution">
    <text evidence="3">The sequence shown here is derived from an EMBL/GenBank/DDBJ whole genome shotgun (WGS) entry which is preliminary data.</text>
</comment>
<evidence type="ECO:0000313" key="3">
    <source>
        <dbReference type="EMBL" id="GAA3030424.1"/>
    </source>
</evidence>
<dbReference type="Proteomes" id="UP001499930">
    <property type="component" value="Unassembled WGS sequence"/>
</dbReference>
<sequence>MTIRVLLASLAAGAAALPAGAVPPAPPASQTSQVPPAPAGAPAAAVEDLTVRSVTLRPPAPVVGPADSVRMVVEVVARGVGGPEGVTIKVEPGLPPGSVDTFFPLTAPHRQARPGRTPAPRPGGGPGGAPGPAPRPGHDHGHDHDHDHGHGHDRGPALAPGPAPVRPAPARLAPARPGTGTGAPAPGEGWETWRFVPEKSLSRWYPAGPWTVTVNAKAADGTRLTGYRGFLLKRLTRFGGVQVARQGPAVRVTGVLNRVDPQGHLDYAPFPDQPVEILHRPGREHGWTTVAEVVTDAHGRLARTVQGRTGGEWRLRFEGTSRYAPRVGVVHRVAAG</sequence>
<proteinExistence type="predicted"/>
<keyword evidence="2" id="KW-0732">Signal</keyword>
<feature type="compositionally biased region" description="Low complexity" evidence="1">
    <location>
        <begin position="168"/>
        <end position="187"/>
    </location>
</feature>
<protein>
    <submittedName>
        <fullName evidence="3">Uncharacterized protein</fullName>
    </submittedName>
</protein>
<feature type="compositionally biased region" description="Basic and acidic residues" evidence="1">
    <location>
        <begin position="136"/>
        <end position="155"/>
    </location>
</feature>
<evidence type="ECO:0000313" key="4">
    <source>
        <dbReference type="Proteomes" id="UP001499930"/>
    </source>
</evidence>
<feature type="region of interest" description="Disordered" evidence="1">
    <location>
        <begin position="101"/>
        <end position="190"/>
    </location>
</feature>
<accession>A0ABP6L6E7</accession>
<feature type="signal peptide" evidence="2">
    <location>
        <begin position="1"/>
        <end position="21"/>
    </location>
</feature>
<name>A0ABP6L6E7_9ACTN</name>
<feature type="region of interest" description="Disordered" evidence="1">
    <location>
        <begin position="22"/>
        <end position="41"/>
    </location>
</feature>
<dbReference type="EMBL" id="BAAAWD010000019">
    <property type="protein sequence ID" value="GAA3030424.1"/>
    <property type="molecule type" value="Genomic_DNA"/>
</dbReference>
<dbReference type="RefSeq" id="WP_344903226.1">
    <property type="nucleotide sequence ID" value="NZ_BAAAWD010000019.1"/>
</dbReference>
<feature type="compositionally biased region" description="Pro residues" evidence="1">
    <location>
        <begin position="117"/>
        <end position="135"/>
    </location>
</feature>